<feature type="compositionally biased region" description="Low complexity" evidence="1">
    <location>
        <begin position="65"/>
        <end position="77"/>
    </location>
</feature>
<feature type="region of interest" description="Disordered" evidence="1">
    <location>
        <begin position="65"/>
        <end position="102"/>
    </location>
</feature>
<feature type="region of interest" description="Disordered" evidence="1">
    <location>
        <begin position="141"/>
        <end position="171"/>
    </location>
</feature>
<organism evidence="2 3">
    <name type="scientific">Hydnum rufescens UP504</name>
    <dbReference type="NCBI Taxonomy" id="1448309"/>
    <lineage>
        <taxon>Eukaryota</taxon>
        <taxon>Fungi</taxon>
        <taxon>Dikarya</taxon>
        <taxon>Basidiomycota</taxon>
        <taxon>Agaricomycotina</taxon>
        <taxon>Agaricomycetes</taxon>
        <taxon>Cantharellales</taxon>
        <taxon>Hydnaceae</taxon>
        <taxon>Hydnum</taxon>
    </lineage>
</organism>
<dbReference type="EMBL" id="MU128972">
    <property type="protein sequence ID" value="KAF9513468.1"/>
    <property type="molecule type" value="Genomic_DNA"/>
</dbReference>
<keyword evidence="3" id="KW-1185">Reference proteome</keyword>
<feature type="compositionally biased region" description="Basic and acidic residues" evidence="1">
    <location>
        <begin position="159"/>
        <end position="171"/>
    </location>
</feature>
<name>A0A9P6AWU1_9AGAM</name>
<sequence>MSDHTNHTPAAAGVWFYVRCPPSGHPPNKPWTLEMIQSQRVAPGTTHLLWWVMNLNQHHMSPAKTPTTNENTTNNINGHQPNEDPPDETCQMKNPHQPHTRCSSGAKRAVKAALFAPVLTCYCLSLCQQNEELRMRMNGQTETTKPMNNDPPNPMPNKTHTDNENHHPMKT</sequence>
<gene>
    <name evidence="2" type="ORF">BS47DRAFT_1362446</name>
</gene>
<dbReference type="Proteomes" id="UP000886523">
    <property type="component" value="Unassembled WGS sequence"/>
</dbReference>
<comment type="caution">
    <text evidence="2">The sequence shown here is derived from an EMBL/GenBank/DDBJ whole genome shotgun (WGS) entry which is preliminary data.</text>
</comment>
<dbReference type="AlphaFoldDB" id="A0A9P6AWU1"/>
<proteinExistence type="predicted"/>
<accession>A0A9P6AWU1</accession>
<evidence type="ECO:0000313" key="2">
    <source>
        <dbReference type="EMBL" id="KAF9513468.1"/>
    </source>
</evidence>
<reference evidence="2" key="1">
    <citation type="journal article" date="2020" name="Nat. Commun.">
        <title>Large-scale genome sequencing of mycorrhizal fungi provides insights into the early evolution of symbiotic traits.</title>
        <authorList>
            <person name="Miyauchi S."/>
            <person name="Kiss E."/>
            <person name="Kuo A."/>
            <person name="Drula E."/>
            <person name="Kohler A."/>
            <person name="Sanchez-Garcia M."/>
            <person name="Morin E."/>
            <person name="Andreopoulos B."/>
            <person name="Barry K.W."/>
            <person name="Bonito G."/>
            <person name="Buee M."/>
            <person name="Carver A."/>
            <person name="Chen C."/>
            <person name="Cichocki N."/>
            <person name="Clum A."/>
            <person name="Culley D."/>
            <person name="Crous P.W."/>
            <person name="Fauchery L."/>
            <person name="Girlanda M."/>
            <person name="Hayes R.D."/>
            <person name="Keri Z."/>
            <person name="LaButti K."/>
            <person name="Lipzen A."/>
            <person name="Lombard V."/>
            <person name="Magnuson J."/>
            <person name="Maillard F."/>
            <person name="Murat C."/>
            <person name="Nolan M."/>
            <person name="Ohm R.A."/>
            <person name="Pangilinan J."/>
            <person name="Pereira M.F."/>
            <person name="Perotto S."/>
            <person name="Peter M."/>
            <person name="Pfister S."/>
            <person name="Riley R."/>
            <person name="Sitrit Y."/>
            <person name="Stielow J.B."/>
            <person name="Szollosi G."/>
            <person name="Zifcakova L."/>
            <person name="Stursova M."/>
            <person name="Spatafora J.W."/>
            <person name="Tedersoo L."/>
            <person name="Vaario L.M."/>
            <person name="Yamada A."/>
            <person name="Yan M."/>
            <person name="Wang P."/>
            <person name="Xu J."/>
            <person name="Bruns T."/>
            <person name="Baldrian P."/>
            <person name="Vilgalys R."/>
            <person name="Dunand C."/>
            <person name="Henrissat B."/>
            <person name="Grigoriev I.V."/>
            <person name="Hibbett D."/>
            <person name="Nagy L.G."/>
            <person name="Martin F.M."/>
        </authorList>
    </citation>
    <scope>NUCLEOTIDE SEQUENCE</scope>
    <source>
        <strain evidence="2">UP504</strain>
    </source>
</reference>
<evidence type="ECO:0000313" key="3">
    <source>
        <dbReference type="Proteomes" id="UP000886523"/>
    </source>
</evidence>
<protein>
    <submittedName>
        <fullName evidence="2">Uncharacterized protein</fullName>
    </submittedName>
</protein>
<evidence type="ECO:0000256" key="1">
    <source>
        <dbReference type="SAM" id="MobiDB-lite"/>
    </source>
</evidence>